<dbReference type="EMBL" id="MU001907">
    <property type="protein sequence ID" value="KAF2793997.1"/>
    <property type="molecule type" value="Genomic_DNA"/>
</dbReference>
<proteinExistence type="predicted"/>
<dbReference type="OrthoDB" id="10461728at2759"/>
<evidence type="ECO:0000256" key="1">
    <source>
        <dbReference type="SAM" id="Phobius"/>
    </source>
</evidence>
<feature type="transmembrane region" description="Helical" evidence="1">
    <location>
        <begin position="54"/>
        <end position="76"/>
    </location>
</feature>
<name>A0A6A6XE69_9PLEO</name>
<feature type="transmembrane region" description="Helical" evidence="1">
    <location>
        <begin position="20"/>
        <end position="42"/>
    </location>
</feature>
<evidence type="ECO:0000313" key="2">
    <source>
        <dbReference type="EMBL" id="KAF2793997.1"/>
    </source>
</evidence>
<protein>
    <submittedName>
        <fullName evidence="2">Uncharacterized protein</fullName>
    </submittedName>
</protein>
<sequence length="121" mass="14225">MNFPVTLLQETKKRNFYIYSQWFLALTALLSIASFLTSLVHFPTLLHQQRWLGASYVVIVQLFTSVMTSLFVSPFLNIDGDNLLQYDYRMFFWLAGHHQQIGRRGWTRTNELVCFGTRQIV</sequence>
<dbReference type="Proteomes" id="UP000799757">
    <property type="component" value="Unassembled WGS sequence"/>
</dbReference>
<accession>A0A6A6XE69</accession>
<reference evidence="2" key="1">
    <citation type="journal article" date="2020" name="Stud. Mycol.">
        <title>101 Dothideomycetes genomes: a test case for predicting lifestyles and emergence of pathogens.</title>
        <authorList>
            <person name="Haridas S."/>
            <person name="Albert R."/>
            <person name="Binder M."/>
            <person name="Bloem J."/>
            <person name="Labutti K."/>
            <person name="Salamov A."/>
            <person name="Andreopoulos B."/>
            <person name="Baker S."/>
            <person name="Barry K."/>
            <person name="Bills G."/>
            <person name="Bluhm B."/>
            <person name="Cannon C."/>
            <person name="Castanera R."/>
            <person name="Culley D."/>
            <person name="Daum C."/>
            <person name="Ezra D."/>
            <person name="Gonzalez J."/>
            <person name="Henrissat B."/>
            <person name="Kuo A."/>
            <person name="Liang C."/>
            <person name="Lipzen A."/>
            <person name="Lutzoni F."/>
            <person name="Magnuson J."/>
            <person name="Mondo S."/>
            <person name="Nolan M."/>
            <person name="Ohm R."/>
            <person name="Pangilinan J."/>
            <person name="Park H.-J."/>
            <person name="Ramirez L."/>
            <person name="Alfaro M."/>
            <person name="Sun H."/>
            <person name="Tritt A."/>
            <person name="Yoshinaga Y."/>
            <person name="Zwiers L.-H."/>
            <person name="Turgeon B."/>
            <person name="Goodwin S."/>
            <person name="Spatafora J."/>
            <person name="Crous P."/>
            <person name="Grigoriev I."/>
        </authorList>
    </citation>
    <scope>NUCLEOTIDE SEQUENCE</scope>
    <source>
        <strain evidence="2">CBS 109.77</strain>
    </source>
</reference>
<gene>
    <name evidence="2" type="ORF">K505DRAFT_33168</name>
</gene>
<keyword evidence="1" id="KW-0472">Membrane</keyword>
<keyword evidence="3" id="KW-1185">Reference proteome</keyword>
<evidence type="ECO:0000313" key="3">
    <source>
        <dbReference type="Proteomes" id="UP000799757"/>
    </source>
</evidence>
<dbReference type="AlphaFoldDB" id="A0A6A6XE69"/>
<organism evidence="2 3">
    <name type="scientific">Melanomma pulvis-pyrius CBS 109.77</name>
    <dbReference type="NCBI Taxonomy" id="1314802"/>
    <lineage>
        <taxon>Eukaryota</taxon>
        <taxon>Fungi</taxon>
        <taxon>Dikarya</taxon>
        <taxon>Ascomycota</taxon>
        <taxon>Pezizomycotina</taxon>
        <taxon>Dothideomycetes</taxon>
        <taxon>Pleosporomycetidae</taxon>
        <taxon>Pleosporales</taxon>
        <taxon>Melanommataceae</taxon>
        <taxon>Melanomma</taxon>
    </lineage>
</organism>
<keyword evidence="1" id="KW-0812">Transmembrane</keyword>
<keyword evidence="1" id="KW-1133">Transmembrane helix</keyword>